<keyword evidence="1" id="KW-0732">Signal</keyword>
<sequence precursor="true">MKWFASIGFLGLSSLFVATPLVAAEPKTESKSDSEWTVLFDGESTDHWRNYKKDKVSDGWKVEDGALVRKDKGAGDLISKEQYGAFELSIEYKISPEGNSGIMFHVQETDGAPYFTGPEIQVQDNQAGHDPQLAGWLYQLYQPKKVGSGADAKILDATKPAGEWNHLLIRIDPAGSSVTMNGQKYYDFVVGSEDWNKRVAASKFVKWKGFGEAGKGHICLQDHGDVVSYRNIKVRELE</sequence>
<dbReference type="Gene3D" id="2.60.120.560">
    <property type="entry name" value="Exo-inulinase, domain 1"/>
    <property type="match status" value="1"/>
</dbReference>
<dbReference type="Pfam" id="PF06439">
    <property type="entry name" value="3keto-disac_hyd"/>
    <property type="match status" value="1"/>
</dbReference>
<dbReference type="Proteomes" id="UP000320672">
    <property type="component" value="Chromosome"/>
</dbReference>
<proteinExistence type="predicted"/>
<organism evidence="3 4">
    <name type="scientific">Roseimaritima multifibrata</name>
    <dbReference type="NCBI Taxonomy" id="1930274"/>
    <lineage>
        <taxon>Bacteria</taxon>
        <taxon>Pseudomonadati</taxon>
        <taxon>Planctomycetota</taxon>
        <taxon>Planctomycetia</taxon>
        <taxon>Pirellulales</taxon>
        <taxon>Pirellulaceae</taxon>
        <taxon>Roseimaritima</taxon>
    </lineage>
</organism>
<dbReference type="GO" id="GO:0016787">
    <property type="term" value="F:hydrolase activity"/>
    <property type="evidence" value="ECO:0007669"/>
    <property type="project" value="InterPro"/>
</dbReference>
<evidence type="ECO:0000313" key="3">
    <source>
        <dbReference type="EMBL" id="QDS96138.1"/>
    </source>
</evidence>
<gene>
    <name evidence="3" type="ORF">FF011L_49460</name>
</gene>
<dbReference type="AlphaFoldDB" id="A0A517MMM5"/>
<feature type="signal peptide" evidence="1">
    <location>
        <begin position="1"/>
        <end position="23"/>
    </location>
</feature>
<feature type="domain" description="3-keto-alpha-glucoside-1,2-lyase/3-keto-2-hydroxy-glucal hydratase" evidence="2">
    <location>
        <begin position="35"/>
        <end position="235"/>
    </location>
</feature>
<evidence type="ECO:0000313" key="4">
    <source>
        <dbReference type="Proteomes" id="UP000320672"/>
    </source>
</evidence>
<dbReference type="InterPro" id="IPR010496">
    <property type="entry name" value="AL/BT2_dom"/>
</dbReference>
<dbReference type="EMBL" id="CP036262">
    <property type="protein sequence ID" value="QDS96138.1"/>
    <property type="molecule type" value="Genomic_DNA"/>
</dbReference>
<dbReference type="KEGG" id="rml:FF011L_49460"/>
<dbReference type="RefSeq" id="WP_145354322.1">
    <property type="nucleotide sequence ID" value="NZ_CP036262.1"/>
</dbReference>
<accession>A0A517MMM5</accession>
<dbReference type="OrthoDB" id="9814708at2"/>
<keyword evidence="4" id="KW-1185">Reference proteome</keyword>
<name>A0A517MMM5_9BACT</name>
<evidence type="ECO:0000259" key="2">
    <source>
        <dbReference type="Pfam" id="PF06439"/>
    </source>
</evidence>
<evidence type="ECO:0000256" key="1">
    <source>
        <dbReference type="SAM" id="SignalP"/>
    </source>
</evidence>
<feature type="chain" id="PRO_5021849683" description="3-keto-alpha-glucoside-1,2-lyase/3-keto-2-hydroxy-glucal hydratase domain-containing protein" evidence="1">
    <location>
        <begin position="24"/>
        <end position="238"/>
    </location>
</feature>
<protein>
    <recommendedName>
        <fullName evidence="2">3-keto-alpha-glucoside-1,2-lyase/3-keto-2-hydroxy-glucal hydratase domain-containing protein</fullName>
    </recommendedName>
</protein>
<reference evidence="3 4" key="1">
    <citation type="submission" date="2019-02" db="EMBL/GenBank/DDBJ databases">
        <title>Deep-cultivation of Planctomycetes and their phenomic and genomic characterization uncovers novel biology.</title>
        <authorList>
            <person name="Wiegand S."/>
            <person name="Jogler M."/>
            <person name="Boedeker C."/>
            <person name="Pinto D."/>
            <person name="Vollmers J."/>
            <person name="Rivas-Marin E."/>
            <person name="Kohn T."/>
            <person name="Peeters S.H."/>
            <person name="Heuer A."/>
            <person name="Rast P."/>
            <person name="Oberbeckmann S."/>
            <person name="Bunk B."/>
            <person name="Jeske O."/>
            <person name="Meyerdierks A."/>
            <person name="Storesund J.E."/>
            <person name="Kallscheuer N."/>
            <person name="Luecker S."/>
            <person name="Lage O.M."/>
            <person name="Pohl T."/>
            <person name="Merkel B.J."/>
            <person name="Hornburger P."/>
            <person name="Mueller R.-W."/>
            <person name="Bruemmer F."/>
            <person name="Labrenz M."/>
            <person name="Spormann A.M."/>
            <person name="Op den Camp H."/>
            <person name="Overmann J."/>
            <person name="Amann R."/>
            <person name="Jetten M.S.M."/>
            <person name="Mascher T."/>
            <person name="Medema M.H."/>
            <person name="Devos D.P."/>
            <person name="Kaster A.-K."/>
            <person name="Ovreas L."/>
            <person name="Rohde M."/>
            <person name="Galperin M.Y."/>
            <person name="Jogler C."/>
        </authorList>
    </citation>
    <scope>NUCLEOTIDE SEQUENCE [LARGE SCALE GENOMIC DNA]</scope>
    <source>
        <strain evidence="3 4">FF011L</strain>
    </source>
</reference>